<dbReference type="AlphaFoldDB" id="A0AAE4FRP1"/>
<dbReference type="EMBL" id="JAVMIP010000007">
    <property type="protein sequence ID" value="MDS3860896.1"/>
    <property type="molecule type" value="Genomic_DNA"/>
</dbReference>
<protein>
    <submittedName>
        <fullName evidence="1">Uncharacterized protein</fullName>
    </submittedName>
</protein>
<sequence length="129" mass="14378">MDLLSQQIAALSSKIDSLYVIVEQLNQKLSLAINEGKIKPSIVIAEIMPDCDETADWVGGTAQAFASPVHTSLEHKDILSDDEPHNFRSYSGERYMTNEVQIQRLTAQLTAAYNQIAALEERLLAHHSR</sequence>
<reference evidence="2" key="1">
    <citation type="submission" date="2023-07" db="EMBL/GenBank/DDBJ databases">
        <authorList>
            <person name="Luz R."/>
            <person name="Cordeiro R."/>
            <person name="Fonseca A."/>
            <person name="Goncalves V."/>
        </authorList>
    </citation>
    <scope>NUCLEOTIDE SEQUENCE [LARGE SCALE GENOMIC DNA]</scope>
    <source>
        <strain evidence="2">BACA0444</strain>
    </source>
</reference>
<organism evidence="1 2">
    <name type="scientific">Pseudocalidococcus azoricus BACA0444</name>
    <dbReference type="NCBI Taxonomy" id="2918990"/>
    <lineage>
        <taxon>Bacteria</taxon>
        <taxon>Bacillati</taxon>
        <taxon>Cyanobacteriota</taxon>
        <taxon>Cyanophyceae</taxon>
        <taxon>Acaryochloridales</taxon>
        <taxon>Thermosynechococcaceae</taxon>
        <taxon>Pseudocalidococcus</taxon>
        <taxon>Pseudocalidococcus azoricus</taxon>
    </lineage>
</organism>
<keyword evidence="2" id="KW-1185">Reference proteome</keyword>
<dbReference type="RefSeq" id="WP_322878155.1">
    <property type="nucleotide sequence ID" value="NZ_JAVMIP010000007.1"/>
</dbReference>
<comment type="caution">
    <text evidence="1">The sequence shown here is derived from an EMBL/GenBank/DDBJ whole genome shotgun (WGS) entry which is preliminary data.</text>
</comment>
<name>A0AAE4FRP1_9CYAN</name>
<dbReference type="Proteomes" id="UP001268256">
    <property type="component" value="Unassembled WGS sequence"/>
</dbReference>
<proteinExistence type="predicted"/>
<accession>A0AAE4FRP1</accession>
<gene>
    <name evidence="1" type="ORF">RIF25_08720</name>
</gene>
<evidence type="ECO:0000313" key="1">
    <source>
        <dbReference type="EMBL" id="MDS3860896.1"/>
    </source>
</evidence>
<evidence type="ECO:0000313" key="2">
    <source>
        <dbReference type="Proteomes" id="UP001268256"/>
    </source>
</evidence>